<gene>
    <name evidence="5" type="ORF">EDD31_2753</name>
</gene>
<dbReference type="PANTHER" id="PTHR34298:SF2">
    <property type="entry name" value="SEGREGATION AND CONDENSATION PROTEIN B"/>
    <property type="match status" value="1"/>
</dbReference>
<dbReference type="NCBIfam" id="TIGR00281">
    <property type="entry name" value="SMC-Scp complex subunit ScpB"/>
    <property type="match status" value="1"/>
</dbReference>
<evidence type="ECO:0000256" key="3">
    <source>
        <dbReference type="ARBA" id="ARBA00022829"/>
    </source>
</evidence>
<protein>
    <submittedName>
        <fullName evidence="5">Condensin subunit ScpB</fullName>
    </submittedName>
</protein>
<dbReference type="Proteomes" id="UP000280668">
    <property type="component" value="Unassembled WGS sequence"/>
</dbReference>
<organism evidence="5 6">
    <name type="scientific">Bogoriella caseilytica</name>
    <dbReference type="NCBI Taxonomy" id="56055"/>
    <lineage>
        <taxon>Bacteria</taxon>
        <taxon>Bacillati</taxon>
        <taxon>Actinomycetota</taxon>
        <taxon>Actinomycetes</taxon>
        <taxon>Micrococcales</taxon>
        <taxon>Bogoriellaceae</taxon>
        <taxon>Bogoriella</taxon>
    </lineage>
</organism>
<keyword evidence="3" id="KW-0159">Chromosome partition</keyword>
<evidence type="ECO:0000313" key="6">
    <source>
        <dbReference type="Proteomes" id="UP000280668"/>
    </source>
</evidence>
<dbReference type="PANTHER" id="PTHR34298">
    <property type="entry name" value="SEGREGATION AND CONDENSATION PROTEIN B"/>
    <property type="match status" value="1"/>
</dbReference>
<dbReference type="AlphaFoldDB" id="A0A3N2BGJ0"/>
<evidence type="ECO:0000256" key="2">
    <source>
        <dbReference type="ARBA" id="ARBA00022618"/>
    </source>
</evidence>
<dbReference type="GO" id="GO:0051301">
    <property type="term" value="P:cell division"/>
    <property type="evidence" value="ECO:0007669"/>
    <property type="project" value="UniProtKB-KW"/>
</dbReference>
<dbReference type="Gene3D" id="1.10.10.10">
    <property type="entry name" value="Winged helix-like DNA-binding domain superfamily/Winged helix DNA-binding domain"/>
    <property type="match status" value="2"/>
</dbReference>
<dbReference type="EMBL" id="RKHK01000001">
    <property type="protein sequence ID" value="ROR74345.1"/>
    <property type="molecule type" value="Genomic_DNA"/>
</dbReference>
<evidence type="ECO:0000313" key="5">
    <source>
        <dbReference type="EMBL" id="ROR74345.1"/>
    </source>
</evidence>
<keyword evidence="4" id="KW-0131">Cell cycle</keyword>
<dbReference type="SUPFAM" id="SSF46785">
    <property type="entry name" value="Winged helix' DNA-binding domain"/>
    <property type="match status" value="2"/>
</dbReference>
<reference evidence="5 6" key="1">
    <citation type="submission" date="2018-11" db="EMBL/GenBank/DDBJ databases">
        <title>Sequencing the genomes of 1000 actinobacteria strains.</title>
        <authorList>
            <person name="Klenk H.-P."/>
        </authorList>
    </citation>
    <scope>NUCLEOTIDE SEQUENCE [LARGE SCALE GENOMIC DNA]</scope>
    <source>
        <strain evidence="5 6">DSM 11294</strain>
    </source>
</reference>
<sequence>MTDPREAAAPLPYETVPDDVAPEEWLAAIEAILMVAEEPVPAVRLAAVLSLPTGQVTEMLHRLAAEYRGEGEAATRPRGFELREAAGGWRIYSHPAHADLVGRFVLDGQTARLTQASLETLAVIAYRQPISRGRIAAIRGVNVDGVVRTLQARGLIEDVEPESAGGERAARYRTTTSFLERLGLSSLDDLPPLAPYLPDGLDDDEELT</sequence>
<evidence type="ECO:0000256" key="1">
    <source>
        <dbReference type="ARBA" id="ARBA00022490"/>
    </source>
</evidence>
<dbReference type="InterPro" id="IPR036388">
    <property type="entry name" value="WH-like_DNA-bd_sf"/>
</dbReference>
<proteinExistence type="predicted"/>
<keyword evidence="1" id="KW-0963">Cytoplasm</keyword>
<keyword evidence="2" id="KW-0132">Cell division</keyword>
<dbReference type="InterPro" id="IPR005234">
    <property type="entry name" value="ScpB_csome_segregation"/>
</dbReference>
<dbReference type="InterPro" id="IPR036390">
    <property type="entry name" value="WH_DNA-bd_sf"/>
</dbReference>
<accession>A0A3N2BGJ0</accession>
<comment type="caution">
    <text evidence="5">The sequence shown here is derived from an EMBL/GenBank/DDBJ whole genome shotgun (WGS) entry which is preliminary data.</text>
</comment>
<keyword evidence="6" id="KW-1185">Reference proteome</keyword>
<dbReference type="PIRSF" id="PIRSF019345">
    <property type="entry name" value="ScpB"/>
    <property type="match status" value="1"/>
</dbReference>
<evidence type="ECO:0000256" key="4">
    <source>
        <dbReference type="ARBA" id="ARBA00023306"/>
    </source>
</evidence>
<dbReference type="Pfam" id="PF04079">
    <property type="entry name" value="SMC_ScpB"/>
    <property type="match status" value="1"/>
</dbReference>
<dbReference type="GO" id="GO:0051304">
    <property type="term" value="P:chromosome separation"/>
    <property type="evidence" value="ECO:0007669"/>
    <property type="project" value="InterPro"/>
</dbReference>
<name>A0A3N2BGJ0_9MICO</name>